<keyword evidence="3" id="KW-1185">Reference proteome</keyword>
<name>A0A1Y3BSZ4_EURMA</name>
<feature type="non-terminal residue" evidence="2">
    <location>
        <position position="490"/>
    </location>
</feature>
<reference evidence="2 3" key="1">
    <citation type="submission" date="2017-03" db="EMBL/GenBank/DDBJ databases">
        <title>Genome Survey of Euroglyphus maynei.</title>
        <authorList>
            <person name="Arlian L.G."/>
            <person name="Morgan M.S."/>
            <person name="Rider S.D."/>
        </authorList>
    </citation>
    <scope>NUCLEOTIDE SEQUENCE [LARGE SCALE GENOMIC DNA]</scope>
    <source>
        <strain evidence="2">Arlian Lab</strain>
        <tissue evidence="2">Whole body</tissue>
    </source>
</reference>
<accession>A0A1Y3BSZ4</accession>
<sequence length="490" mass="57230">MPKYKKLPSSTASTEDDIRRQQENESSLHKFIIDFENLNNNRENCNQNNVQQSEPIPDFHASTSSPQNLDIFSLDDFQDDDSNEAIPPTNNNYAMTEFERTIILLLYQTLSNSTNVETQLLARSFNNMYRQSHEDAPCFSSTSYEFLLKKFPHFFTPTIVKFFYANCGDLIGPVQNLNVVYNCPKICCQIKPKDVMYSAEAIDYFVYVSLEQWLQYLVPLLWDSIQLDYPHESKLDLHDLKCGQEYKRIVIDQKRLNAETLTLTLTWDGIACSKSVWPLIAYINELPFNKRINNPMLLALQCSNAKPKHDLMLKPLVDELIRFEREPIKININGEEKQFYVRLLLVIADAPARAALLRIMSHNSTYPCNICTVKGEYKTQYGCMTFPPLLSTSIKARMNKKWKELANKPEEYLNRKENIDEVKGVRGKSQLMRLPYINLPIICPPEIMHSQFLGTIKTMFDRWFTDRFQRSMWYREQKREKNYILSSISS</sequence>
<feature type="compositionally biased region" description="Basic and acidic residues" evidence="1">
    <location>
        <begin position="16"/>
        <end position="25"/>
    </location>
</feature>
<organism evidence="2 3">
    <name type="scientific">Euroglyphus maynei</name>
    <name type="common">Mayne's house dust mite</name>
    <dbReference type="NCBI Taxonomy" id="6958"/>
    <lineage>
        <taxon>Eukaryota</taxon>
        <taxon>Metazoa</taxon>
        <taxon>Ecdysozoa</taxon>
        <taxon>Arthropoda</taxon>
        <taxon>Chelicerata</taxon>
        <taxon>Arachnida</taxon>
        <taxon>Acari</taxon>
        <taxon>Acariformes</taxon>
        <taxon>Sarcoptiformes</taxon>
        <taxon>Astigmata</taxon>
        <taxon>Psoroptidia</taxon>
        <taxon>Analgoidea</taxon>
        <taxon>Pyroglyphidae</taxon>
        <taxon>Pyroglyphinae</taxon>
        <taxon>Euroglyphus</taxon>
    </lineage>
</organism>
<gene>
    <name evidence="2" type="ORF">BLA29_001947</name>
</gene>
<evidence type="ECO:0000256" key="1">
    <source>
        <dbReference type="SAM" id="MobiDB-lite"/>
    </source>
</evidence>
<dbReference type="PANTHER" id="PTHR46579:SF1">
    <property type="entry name" value="F5_8 TYPE C DOMAIN-CONTAINING PROTEIN"/>
    <property type="match status" value="1"/>
</dbReference>
<dbReference type="OrthoDB" id="8194903at2759"/>
<dbReference type="Proteomes" id="UP000194236">
    <property type="component" value="Unassembled WGS sequence"/>
</dbReference>
<evidence type="ECO:0000313" key="3">
    <source>
        <dbReference type="Proteomes" id="UP000194236"/>
    </source>
</evidence>
<feature type="region of interest" description="Disordered" evidence="1">
    <location>
        <begin position="1"/>
        <end position="25"/>
    </location>
</feature>
<protein>
    <submittedName>
        <fullName evidence="2">Uncharacterized protein</fullName>
    </submittedName>
</protein>
<comment type="caution">
    <text evidence="2">The sequence shown here is derived from an EMBL/GenBank/DDBJ whole genome shotgun (WGS) entry which is preliminary data.</text>
</comment>
<proteinExistence type="predicted"/>
<dbReference type="AlphaFoldDB" id="A0A1Y3BSZ4"/>
<evidence type="ECO:0000313" key="2">
    <source>
        <dbReference type="EMBL" id="OTF83088.1"/>
    </source>
</evidence>
<dbReference type="EMBL" id="MUJZ01005219">
    <property type="protein sequence ID" value="OTF83088.1"/>
    <property type="molecule type" value="Genomic_DNA"/>
</dbReference>
<dbReference type="PANTHER" id="PTHR46579">
    <property type="entry name" value="F5/8 TYPE C DOMAIN-CONTAINING PROTEIN-RELATED"/>
    <property type="match status" value="1"/>
</dbReference>